<dbReference type="EMBL" id="FUWX01000010">
    <property type="protein sequence ID" value="SJZ74642.1"/>
    <property type="molecule type" value="Genomic_DNA"/>
</dbReference>
<proteinExistence type="predicted"/>
<reference evidence="1 2" key="1">
    <citation type="submission" date="2017-02" db="EMBL/GenBank/DDBJ databases">
        <authorList>
            <person name="Peterson S.W."/>
        </authorList>
    </citation>
    <scope>NUCLEOTIDE SEQUENCE [LARGE SCALE GENOMIC DNA]</scope>
    <source>
        <strain evidence="1 2">ATCC 700028</strain>
    </source>
</reference>
<organism evidence="1 2">
    <name type="scientific">Cetobacterium ceti</name>
    <dbReference type="NCBI Taxonomy" id="180163"/>
    <lineage>
        <taxon>Bacteria</taxon>
        <taxon>Fusobacteriati</taxon>
        <taxon>Fusobacteriota</taxon>
        <taxon>Fusobacteriia</taxon>
        <taxon>Fusobacteriales</taxon>
        <taxon>Fusobacteriaceae</taxon>
        <taxon>Cetobacterium</taxon>
    </lineage>
</organism>
<dbReference type="RefSeq" id="WP_078693923.1">
    <property type="nucleotide sequence ID" value="NZ_FUWX01000010.1"/>
</dbReference>
<protein>
    <submittedName>
        <fullName evidence="1">Uncharacterized protein</fullName>
    </submittedName>
</protein>
<dbReference type="AlphaFoldDB" id="A0A1T4N605"/>
<keyword evidence="2" id="KW-1185">Reference proteome</keyword>
<sequence>MKKFIFIIFIIIGGVFLFNKFSSSKSTWKNSVGYINNVTKLSENTYGCQIEYTVEIKGKIDSIKQFYMDLKKEPINNQKLKLKYNSEEPIEYILVEQIQYKK</sequence>
<name>A0A1T4N605_9FUSO</name>
<accession>A0A1T4N605</accession>
<evidence type="ECO:0000313" key="2">
    <source>
        <dbReference type="Proteomes" id="UP000191153"/>
    </source>
</evidence>
<evidence type="ECO:0000313" key="1">
    <source>
        <dbReference type="EMBL" id="SJZ74642.1"/>
    </source>
</evidence>
<gene>
    <name evidence="1" type="ORF">SAMN02745174_01433</name>
</gene>
<dbReference type="Proteomes" id="UP000191153">
    <property type="component" value="Unassembled WGS sequence"/>
</dbReference>